<dbReference type="InterPro" id="IPR032710">
    <property type="entry name" value="NTF2-like_dom_sf"/>
</dbReference>
<protein>
    <recommendedName>
        <fullName evidence="1">SnoaL-like domain-containing protein</fullName>
    </recommendedName>
</protein>
<reference evidence="2 3" key="1">
    <citation type="submission" date="2020-08" db="EMBL/GenBank/DDBJ databases">
        <title>Genomic Encyclopedia of Type Strains, Phase IV (KMG-IV): sequencing the most valuable type-strain genomes for metagenomic binning, comparative biology and taxonomic classification.</title>
        <authorList>
            <person name="Goeker M."/>
        </authorList>
    </citation>
    <scope>NUCLEOTIDE SEQUENCE [LARGE SCALE GENOMIC DNA]</scope>
    <source>
        <strain evidence="2 3">DSM 17328</strain>
    </source>
</reference>
<dbReference type="AlphaFoldDB" id="A0A7W7F7K3"/>
<accession>A0A7W7F7K3</accession>
<dbReference type="Gene3D" id="3.10.450.50">
    <property type="match status" value="1"/>
</dbReference>
<gene>
    <name evidence="2" type="ORF">GGQ98_002319</name>
</gene>
<dbReference type="Proteomes" id="UP000566324">
    <property type="component" value="Unassembled WGS sequence"/>
</dbReference>
<keyword evidence="3" id="KW-1185">Reference proteome</keyword>
<dbReference type="SUPFAM" id="SSF54427">
    <property type="entry name" value="NTF2-like"/>
    <property type="match status" value="1"/>
</dbReference>
<evidence type="ECO:0000313" key="3">
    <source>
        <dbReference type="Proteomes" id="UP000566324"/>
    </source>
</evidence>
<evidence type="ECO:0000259" key="1">
    <source>
        <dbReference type="Pfam" id="PF13577"/>
    </source>
</evidence>
<sequence length="149" mass="16992">MLSLQQISDRLEIQDLVAAYSAAVDSSDWDGLDAVFTPDAIIDYTEVGGPRGDLSTIKAYLARVMPEFKSFQHMTGPTQLTIRNDGATGRTIVFNPIVFSQGENEHVLFVGLWYCDTFVRVENGWRIRERREERCYMHNMPGWFVQQPA</sequence>
<proteinExistence type="predicted"/>
<dbReference type="RefSeq" id="WP_184069618.1">
    <property type="nucleotide sequence ID" value="NZ_JACHNZ010000025.1"/>
</dbReference>
<organism evidence="2 3">
    <name type="scientific">Sphingosinicella soli</name>
    <dbReference type="NCBI Taxonomy" id="333708"/>
    <lineage>
        <taxon>Bacteria</taxon>
        <taxon>Pseudomonadati</taxon>
        <taxon>Pseudomonadota</taxon>
        <taxon>Alphaproteobacteria</taxon>
        <taxon>Sphingomonadales</taxon>
        <taxon>Sphingosinicellaceae</taxon>
        <taxon>Sphingosinicella</taxon>
    </lineage>
</organism>
<dbReference type="CDD" id="cd00531">
    <property type="entry name" value="NTF2_like"/>
    <property type="match status" value="1"/>
</dbReference>
<comment type="caution">
    <text evidence="2">The sequence shown here is derived from an EMBL/GenBank/DDBJ whole genome shotgun (WGS) entry which is preliminary data.</text>
</comment>
<dbReference type="Pfam" id="PF13577">
    <property type="entry name" value="SnoaL_4"/>
    <property type="match status" value="1"/>
</dbReference>
<dbReference type="InterPro" id="IPR037401">
    <property type="entry name" value="SnoaL-like"/>
</dbReference>
<feature type="domain" description="SnoaL-like" evidence="1">
    <location>
        <begin position="6"/>
        <end position="131"/>
    </location>
</feature>
<evidence type="ECO:0000313" key="2">
    <source>
        <dbReference type="EMBL" id="MBB4632692.1"/>
    </source>
</evidence>
<dbReference type="EMBL" id="JACHNZ010000025">
    <property type="protein sequence ID" value="MBB4632692.1"/>
    <property type="molecule type" value="Genomic_DNA"/>
</dbReference>
<name>A0A7W7F7K3_9SPHN</name>